<dbReference type="AlphaFoldDB" id="A0A1G1SXK0"/>
<accession>A0A1G1SXK0</accession>
<organism evidence="1 2">
    <name type="scientific">Hymenobacter lapidarius</name>
    <dbReference type="NCBI Taxonomy" id="1908237"/>
    <lineage>
        <taxon>Bacteria</taxon>
        <taxon>Pseudomonadati</taxon>
        <taxon>Bacteroidota</taxon>
        <taxon>Cytophagia</taxon>
        <taxon>Cytophagales</taxon>
        <taxon>Hymenobacteraceae</taxon>
        <taxon>Hymenobacter</taxon>
    </lineage>
</organism>
<keyword evidence="2" id="KW-1185">Reference proteome</keyword>
<comment type="caution">
    <text evidence="1">The sequence shown here is derived from an EMBL/GenBank/DDBJ whole genome shotgun (WGS) entry which is preliminary data.</text>
</comment>
<evidence type="ECO:0000313" key="2">
    <source>
        <dbReference type="Proteomes" id="UP000176294"/>
    </source>
</evidence>
<protein>
    <submittedName>
        <fullName evidence="1">Uncharacterized protein</fullName>
    </submittedName>
</protein>
<proteinExistence type="predicted"/>
<gene>
    <name evidence="1" type="ORF">BEN47_03410</name>
</gene>
<dbReference type="EMBL" id="MDZB01000131">
    <property type="protein sequence ID" value="OGX83351.1"/>
    <property type="molecule type" value="Genomic_DNA"/>
</dbReference>
<evidence type="ECO:0000313" key="1">
    <source>
        <dbReference type="EMBL" id="OGX83351.1"/>
    </source>
</evidence>
<dbReference type="STRING" id="1908237.BEN47_03410"/>
<reference evidence="1 2" key="1">
    <citation type="submission" date="2016-08" db="EMBL/GenBank/DDBJ databases">
        <title>Hymenobacter coccineus sp. nov., Hymenobacter lapidarius sp. nov. and Hymenobacter glacialis sp. nov., isolated from Antarctic soil.</title>
        <authorList>
            <person name="Sedlacek I."/>
            <person name="Kralova S."/>
            <person name="Kyrova K."/>
            <person name="Maslanova I."/>
            <person name="Stankova E."/>
            <person name="Vrbovska V."/>
            <person name="Nemec M."/>
            <person name="Bartak M."/>
            <person name="Svec P."/>
            <person name="Busse H.-J."/>
            <person name="Pantucek R."/>
        </authorList>
    </citation>
    <scope>NUCLEOTIDE SEQUENCE [LARGE SCALE GENOMIC DNA]</scope>
    <source>
        <strain evidence="1 2">CCM 8643</strain>
    </source>
</reference>
<dbReference type="Proteomes" id="UP000176294">
    <property type="component" value="Unassembled WGS sequence"/>
</dbReference>
<name>A0A1G1SXK0_9BACT</name>
<sequence>MTVGRPAVSNRSRANPGPAFHAEAALAQRDVIAGIAALPSASAYIADIGTPGTRAGMPGR</sequence>